<protein>
    <submittedName>
        <fullName evidence="3">DUF4923 family protein</fullName>
    </submittedName>
</protein>
<organism evidence="3 4">
    <name type="scientific">Candidatus Cryptobacteroides gallistercoris</name>
    <dbReference type="NCBI Taxonomy" id="2840765"/>
    <lineage>
        <taxon>Bacteria</taxon>
        <taxon>Pseudomonadati</taxon>
        <taxon>Bacteroidota</taxon>
        <taxon>Bacteroidia</taxon>
        <taxon>Bacteroidales</taxon>
        <taxon>Candidatus Cryptobacteroides</taxon>
    </lineage>
</organism>
<accession>A0A940DP48</accession>
<gene>
    <name evidence="3" type="ORF">IAC07_04375</name>
</gene>
<keyword evidence="1" id="KW-0732">Signal</keyword>
<feature type="signal peptide" evidence="1">
    <location>
        <begin position="1"/>
        <end position="24"/>
    </location>
</feature>
<comment type="caution">
    <text evidence="3">The sequence shown here is derived from an EMBL/GenBank/DDBJ whole genome shotgun (WGS) entry which is preliminary data.</text>
</comment>
<reference evidence="3" key="1">
    <citation type="submission" date="2020-10" db="EMBL/GenBank/DDBJ databases">
        <authorList>
            <person name="Gilroy R."/>
        </authorList>
    </citation>
    <scope>NUCLEOTIDE SEQUENCE</scope>
    <source>
        <strain evidence="3">F1-3629</strain>
    </source>
</reference>
<reference evidence="3" key="2">
    <citation type="journal article" date="2021" name="PeerJ">
        <title>Extensive microbial diversity within the chicken gut microbiome revealed by metagenomics and culture.</title>
        <authorList>
            <person name="Gilroy R."/>
            <person name="Ravi A."/>
            <person name="Getino M."/>
            <person name="Pursley I."/>
            <person name="Horton D.L."/>
            <person name="Alikhan N.F."/>
            <person name="Baker D."/>
            <person name="Gharbi K."/>
            <person name="Hall N."/>
            <person name="Watson M."/>
            <person name="Adriaenssens E.M."/>
            <person name="Foster-Nyarko E."/>
            <person name="Jarju S."/>
            <person name="Secka A."/>
            <person name="Antonio M."/>
            <person name="Oren A."/>
            <person name="Chaudhuri R.R."/>
            <person name="La Ragione R."/>
            <person name="Hildebrand F."/>
            <person name="Pallen M.J."/>
        </authorList>
    </citation>
    <scope>NUCLEOTIDE SEQUENCE</scope>
    <source>
        <strain evidence="3">F1-3629</strain>
    </source>
</reference>
<dbReference type="InterPro" id="IPR032575">
    <property type="entry name" value="DUF4923"/>
</dbReference>
<dbReference type="EMBL" id="JADIMJ010000065">
    <property type="protein sequence ID" value="MBO8453945.1"/>
    <property type="molecule type" value="Genomic_DNA"/>
</dbReference>
<name>A0A940DP48_9BACT</name>
<dbReference type="Pfam" id="PF16270">
    <property type="entry name" value="DUF4923"/>
    <property type="match status" value="1"/>
</dbReference>
<dbReference type="Proteomes" id="UP000771749">
    <property type="component" value="Unassembled WGS sequence"/>
</dbReference>
<feature type="domain" description="DUF4923" evidence="2">
    <location>
        <begin position="35"/>
        <end position="218"/>
    </location>
</feature>
<evidence type="ECO:0000313" key="3">
    <source>
        <dbReference type="EMBL" id="MBO8453945.1"/>
    </source>
</evidence>
<sequence>MKKIILIAAVLTALASATCRTASAQSFKDLLNKGKDLLGNEQVQDVISGVAEGLGADILQADICGSWQYKGAAVKFTSDNLLAGAASTLASSQIEEKLDEYLQKIGLKEGAFSYTFNADSTFTNTFLKQQLKGTWSVTSGEDGKTIGLKYGRSEKFDLFTLKATVSIGTEKTEFLFNADKILEFIGKISSTSDNSMLKSLSQLTSQFDGLKIGFEMAKVQ</sequence>
<evidence type="ECO:0000259" key="2">
    <source>
        <dbReference type="Pfam" id="PF16270"/>
    </source>
</evidence>
<evidence type="ECO:0000313" key="4">
    <source>
        <dbReference type="Proteomes" id="UP000771749"/>
    </source>
</evidence>
<dbReference type="AlphaFoldDB" id="A0A940DP48"/>
<evidence type="ECO:0000256" key="1">
    <source>
        <dbReference type="SAM" id="SignalP"/>
    </source>
</evidence>
<proteinExistence type="predicted"/>
<feature type="chain" id="PRO_5037911001" evidence="1">
    <location>
        <begin position="25"/>
        <end position="220"/>
    </location>
</feature>